<evidence type="ECO:0000313" key="5">
    <source>
        <dbReference type="EMBL" id="QCF25120.1"/>
    </source>
</evidence>
<keyword evidence="6" id="KW-1185">Reference proteome</keyword>
<dbReference type="InterPro" id="IPR001130">
    <property type="entry name" value="TatD-like"/>
</dbReference>
<dbReference type="AlphaFoldDB" id="A0A4V1D8G6"/>
<feature type="binding site" evidence="4">
    <location>
        <position position="129"/>
    </location>
    <ligand>
        <name>a divalent metal cation</name>
        <dbReference type="ChEBI" id="CHEBI:60240"/>
        <label>2</label>
    </ligand>
</feature>
<feature type="binding site" evidence="4">
    <location>
        <position position="9"/>
    </location>
    <ligand>
        <name>a divalent metal cation</name>
        <dbReference type="ChEBI" id="CHEBI:60240"/>
        <label>1</label>
    </ligand>
</feature>
<accession>A0A4V1D8G6</accession>
<dbReference type="FunFam" id="3.20.20.140:FF:000005">
    <property type="entry name" value="TatD family hydrolase"/>
    <property type="match status" value="1"/>
</dbReference>
<feature type="binding site" evidence="4">
    <location>
        <position position="95"/>
    </location>
    <ligand>
        <name>a divalent metal cation</name>
        <dbReference type="ChEBI" id="CHEBI:60240"/>
        <label>1</label>
    </ligand>
</feature>
<comment type="similarity">
    <text evidence="1">Belongs to the metallo-dependent hydrolases superfamily. TatD-type hydrolase family.</text>
</comment>
<dbReference type="PROSITE" id="PS01137">
    <property type="entry name" value="TATD_1"/>
    <property type="match status" value="1"/>
</dbReference>
<dbReference type="PANTHER" id="PTHR46124:SF3">
    <property type="entry name" value="HYDROLASE"/>
    <property type="match status" value="1"/>
</dbReference>
<proteinExistence type="inferred from homology"/>
<feature type="binding site" evidence="4">
    <location>
        <position position="203"/>
    </location>
    <ligand>
        <name>a divalent metal cation</name>
        <dbReference type="ChEBI" id="CHEBI:60240"/>
        <label>1</label>
    </ligand>
</feature>
<keyword evidence="2 4" id="KW-0479">Metal-binding</keyword>
<dbReference type="OrthoDB" id="9810005at2"/>
<dbReference type="EMBL" id="CP031093">
    <property type="protein sequence ID" value="QCF25120.1"/>
    <property type="molecule type" value="Genomic_DNA"/>
</dbReference>
<dbReference type="GO" id="GO:0005829">
    <property type="term" value="C:cytosol"/>
    <property type="evidence" value="ECO:0007669"/>
    <property type="project" value="TreeGrafter"/>
</dbReference>
<evidence type="ECO:0000256" key="2">
    <source>
        <dbReference type="ARBA" id="ARBA00022723"/>
    </source>
</evidence>
<dbReference type="KEGG" id="hmi:soil367_03785"/>
<evidence type="ECO:0000256" key="4">
    <source>
        <dbReference type="PIRSR" id="PIRSR005902-1"/>
    </source>
</evidence>
<keyword evidence="3" id="KW-0378">Hydrolase</keyword>
<protein>
    <submittedName>
        <fullName evidence="5">TatD family deoxyribonuclease</fullName>
    </submittedName>
</protein>
<dbReference type="CDD" id="cd01310">
    <property type="entry name" value="TatD_DNAse"/>
    <property type="match status" value="1"/>
</dbReference>
<name>A0A4V1D8G6_9ALTE</name>
<organism evidence="5 6">
    <name type="scientific">Hydrocarboniclastica marina</name>
    <dbReference type="NCBI Taxonomy" id="2259620"/>
    <lineage>
        <taxon>Bacteria</taxon>
        <taxon>Pseudomonadati</taxon>
        <taxon>Pseudomonadota</taxon>
        <taxon>Gammaproteobacteria</taxon>
        <taxon>Alteromonadales</taxon>
        <taxon>Alteromonadaceae</taxon>
        <taxon>Hydrocarboniclastica</taxon>
    </lineage>
</organism>
<reference evidence="5 6" key="1">
    <citation type="submission" date="2018-07" db="EMBL/GenBank/DDBJ databases">
        <title>Marsedoiliclastica nanhaica gen. nov. sp. nov., a novel marine hydrocarbonoclastic bacterium isolated from an in-situ enriched hydrocarbon-degrading consortium in deep-sea sediment.</title>
        <authorList>
            <person name="Dong C."/>
            <person name="Ma T."/>
            <person name="Liu R."/>
            <person name="Shao Z."/>
        </authorList>
    </citation>
    <scope>NUCLEOTIDE SEQUENCE [LARGE SCALE GENOMIC DNA]</scope>
    <source>
        <strain evidence="6">soil36-7</strain>
    </source>
</reference>
<feature type="binding site" evidence="4">
    <location>
        <position position="153"/>
    </location>
    <ligand>
        <name>a divalent metal cation</name>
        <dbReference type="ChEBI" id="CHEBI:60240"/>
        <label>2</label>
    </ligand>
</feature>
<dbReference type="GO" id="GO:0016788">
    <property type="term" value="F:hydrolase activity, acting on ester bonds"/>
    <property type="evidence" value="ECO:0007669"/>
    <property type="project" value="InterPro"/>
</dbReference>
<dbReference type="InterPro" id="IPR018228">
    <property type="entry name" value="DNase_TatD-rel_CS"/>
</dbReference>
<dbReference type="RefSeq" id="WP_136547033.1">
    <property type="nucleotide sequence ID" value="NZ_CP031093.1"/>
</dbReference>
<gene>
    <name evidence="5" type="ORF">soil367_03785</name>
</gene>
<dbReference type="SUPFAM" id="SSF51556">
    <property type="entry name" value="Metallo-dependent hydrolases"/>
    <property type="match status" value="1"/>
</dbReference>
<sequence length="254" mass="28263">MNYSLIDAHCHLDFPVFEGEVQKILDEMQSAGIERIVIPGVRREDWSRVLEVAARDRRLSPCLGIHPWYVEEHDDADIAELDRMLIASDCVALGECGLDRIFGDVEQQLPLFEAQVEIACQREWPLVVHSVRTHEPMMKALDRQNIRAGVLIHAFAGSPEQASQMTSKGVLLGVGGVITYERARKSRAAIAEAPLESLVLETDAPDMPPEGVEKGHNSPLNLGRVFKALCDLRSESPGVLADALNSNARRFFRF</sequence>
<dbReference type="Pfam" id="PF01026">
    <property type="entry name" value="TatD_DNase"/>
    <property type="match status" value="1"/>
</dbReference>
<dbReference type="PANTHER" id="PTHR46124">
    <property type="entry name" value="D-AMINOACYL-TRNA DEACYLASE"/>
    <property type="match status" value="1"/>
</dbReference>
<dbReference type="Gene3D" id="3.20.20.140">
    <property type="entry name" value="Metal-dependent hydrolases"/>
    <property type="match status" value="1"/>
</dbReference>
<feature type="binding site" evidence="4">
    <location>
        <position position="11"/>
    </location>
    <ligand>
        <name>a divalent metal cation</name>
        <dbReference type="ChEBI" id="CHEBI:60240"/>
        <label>1</label>
    </ligand>
</feature>
<evidence type="ECO:0000256" key="3">
    <source>
        <dbReference type="ARBA" id="ARBA00022801"/>
    </source>
</evidence>
<dbReference type="PIRSF" id="PIRSF005902">
    <property type="entry name" value="DNase_TatD"/>
    <property type="match status" value="1"/>
</dbReference>
<dbReference type="GO" id="GO:0046872">
    <property type="term" value="F:metal ion binding"/>
    <property type="evidence" value="ECO:0007669"/>
    <property type="project" value="UniProtKB-KW"/>
</dbReference>
<dbReference type="Proteomes" id="UP000298049">
    <property type="component" value="Chromosome"/>
</dbReference>
<evidence type="ECO:0000313" key="6">
    <source>
        <dbReference type="Proteomes" id="UP000298049"/>
    </source>
</evidence>
<evidence type="ECO:0000256" key="1">
    <source>
        <dbReference type="ARBA" id="ARBA00009275"/>
    </source>
</evidence>
<dbReference type="InterPro" id="IPR032466">
    <property type="entry name" value="Metal_Hydrolase"/>
</dbReference>